<dbReference type="SUPFAM" id="SSF47616">
    <property type="entry name" value="GST C-terminal domain-like"/>
    <property type="match status" value="1"/>
</dbReference>
<dbReference type="InterPro" id="IPR050931">
    <property type="entry name" value="Mito_Protein_Transport_Metaxin"/>
</dbReference>
<protein>
    <recommendedName>
        <fullName evidence="1">GST N-terminal domain-containing protein</fullName>
    </recommendedName>
</protein>
<dbReference type="SFLD" id="SFLDS00019">
    <property type="entry name" value="Glutathione_Transferase_(cytos"/>
    <property type="match status" value="1"/>
</dbReference>
<evidence type="ECO:0000313" key="5">
    <source>
        <dbReference type="Proteomes" id="UP000054698"/>
    </source>
</evidence>
<dbReference type="Pfam" id="PF17171">
    <property type="entry name" value="GST_C_6"/>
    <property type="match status" value="1"/>
</dbReference>
<evidence type="ECO:0000313" key="3">
    <source>
        <dbReference type="EMBL" id="SPX62659.1"/>
    </source>
</evidence>
<dbReference type="GO" id="GO:0005737">
    <property type="term" value="C:cytoplasm"/>
    <property type="evidence" value="ECO:0007669"/>
    <property type="project" value="TreeGrafter"/>
</dbReference>
<keyword evidence="5" id="KW-1185">Reference proteome</keyword>
<name>A0A0W0TUH6_9GAMM</name>
<dbReference type="RefSeq" id="WP_058445343.1">
    <property type="nucleotide sequence ID" value="NZ_CAAAHT010000017.1"/>
</dbReference>
<dbReference type="Gene3D" id="1.20.1050.10">
    <property type="match status" value="1"/>
</dbReference>
<dbReference type="AlphaFoldDB" id="A0A0W0TUH6"/>
<dbReference type="EMBL" id="UGNY01000001">
    <property type="protein sequence ID" value="STX39104.1"/>
    <property type="molecule type" value="Genomic_DNA"/>
</dbReference>
<dbReference type="SFLD" id="SFLDG01200">
    <property type="entry name" value="SUF1.1"/>
    <property type="match status" value="1"/>
</dbReference>
<dbReference type="InterPro" id="IPR026928">
    <property type="entry name" value="FAX/IsoI-like"/>
</dbReference>
<dbReference type="Gene3D" id="3.40.30.10">
    <property type="entry name" value="Glutaredoxin"/>
    <property type="match status" value="1"/>
</dbReference>
<feature type="domain" description="GST N-terminal" evidence="1">
    <location>
        <begin position="7"/>
        <end position="78"/>
    </location>
</feature>
<evidence type="ECO:0000313" key="6">
    <source>
        <dbReference type="Proteomes" id="UP000251942"/>
    </source>
</evidence>
<dbReference type="InterPro" id="IPR036249">
    <property type="entry name" value="Thioredoxin-like_sf"/>
</dbReference>
<dbReference type="PATRIC" id="fig|453.4.peg.1577"/>
<dbReference type="SUPFAM" id="SSF52833">
    <property type="entry name" value="Thioredoxin-like"/>
    <property type="match status" value="1"/>
</dbReference>
<dbReference type="InterPro" id="IPR004045">
    <property type="entry name" value="Glutathione_S-Trfase_N"/>
</dbReference>
<reference evidence="6 7" key="2">
    <citation type="submission" date="2018-06" db="EMBL/GenBank/DDBJ databases">
        <authorList>
            <consortium name="Pathogen Informatics"/>
            <person name="Doyle S."/>
        </authorList>
    </citation>
    <scope>NUCLEOTIDE SEQUENCE [LARGE SCALE GENOMIC DNA]</scope>
    <source>
        <strain evidence="4 7">NCTC11978</strain>
        <strain evidence="3 6">NCTC12022</strain>
    </source>
</reference>
<evidence type="ECO:0000259" key="1">
    <source>
        <dbReference type="PROSITE" id="PS50404"/>
    </source>
</evidence>
<dbReference type="STRING" id="453.Lfee_1443"/>
<evidence type="ECO:0000313" key="4">
    <source>
        <dbReference type="EMBL" id="STX39104.1"/>
    </source>
</evidence>
<dbReference type="OrthoDB" id="9810080at2"/>
<dbReference type="EMBL" id="UASS01000039">
    <property type="protein sequence ID" value="SPX62659.1"/>
    <property type="molecule type" value="Genomic_DNA"/>
</dbReference>
<dbReference type="CDD" id="cd03193">
    <property type="entry name" value="GST_C_Metaxin"/>
    <property type="match status" value="1"/>
</dbReference>
<dbReference type="PANTHER" id="PTHR12289:SF41">
    <property type="entry name" value="FAILED AXON CONNECTIONS-RELATED"/>
    <property type="match status" value="1"/>
</dbReference>
<gene>
    <name evidence="2" type="ORF">Lfee_1443</name>
    <name evidence="4" type="ORF">NCTC11978_02298</name>
    <name evidence="3" type="ORF">NCTC12022_03421</name>
</gene>
<dbReference type="CDD" id="cd03080">
    <property type="entry name" value="GST_N_Metaxin_like"/>
    <property type="match status" value="1"/>
</dbReference>
<dbReference type="Proteomes" id="UP000254033">
    <property type="component" value="Unassembled WGS sequence"/>
</dbReference>
<dbReference type="Proteomes" id="UP000251942">
    <property type="component" value="Unassembled WGS sequence"/>
</dbReference>
<dbReference type="PANTHER" id="PTHR12289">
    <property type="entry name" value="METAXIN RELATED"/>
    <property type="match status" value="1"/>
</dbReference>
<dbReference type="Pfam" id="PF17172">
    <property type="entry name" value="GST_N_4"/>
    <property type="match status" value="1"/>
</dbReference>
<dbReference type="InterPro" id="IPR036282">
    <property type="entry name" value="Glutathione-S-Trfase_C_sf"/>
</dbReference>
<dbReference type="InterPro" id="IPR040079">
    <property type="entry name" value="Glutathione_S-Trfase"/>
</dbReference>
<dbReference type="InterPro" id="IPR012336">
    <property type="entry name" value="Thioredoxin-like_fold"/>
</dbReference>
<organism evidence="2 5">
    <name type="scientific">Legionella feeleii</name>
    <dbReference type="NCBI Taxonomy" id="453"/>
    <lineage>
        <taxon>Bacteria</taxon>
        <taxon>Pseudomonadati</taxon>
        <taxon>Pseudomonadota</taxon>
        <taxon>Gammaproteobacteria</taxon>
        <taxon>Legionellales</taxon>
        <taxon>Legionellaceae</taxon>
        <taxon>Legionella</taxon>
    </lineage>
</organism>
<accession>A0A0W0TUH6</accession>
<evidence type="ECO:0000313" key="2">
    <source>
        <dbReference type="EMBL" id="KTC99277.1"/>
    </source>
</evidence>
<reference evidence="2 5" key="1">
    <citation type="submission" date="2015-11" db="EMBL/GenBank/DDBJ databases">
        <title>Genomic analysis of 38 Legionella species identifies large and diverse effector repertoires.</title>
        <authorList>
            <person name="Burstein D."/>
            <person name="Amaro F."/>
            <person name="Zusman T."/>
            <person name="Lifshitz Z."/>
            <person name="Cohen O."/>
            <person name="Gilbert J.A."/>
            <person name="Pupko T."/>
            <person name="Shuman H.A."/>
            <person name="Segal G."/>
        </authorList>
    </citation>
    <scope>NUCLEOTIDE SEQUENCE [LARGE SCALE GENOMIC DNA]</scope>
    <source>
        <strain evidence="2 5">WO-44C</strain>
    </source>
</reference>
<dbReference type="InterPro" id="IPR033468">
    <property type="entry name" value="Metaxin_GST"/>
</dbReference>
<evidence type="ECO:0000313" key="7">
    <source>
        <dbReference type="Proteomes" id="UP000254033"/>
    </source>
</evidence>
<dbReference type="Proteomes" id="UP000054698">
    <property type="component" value="Unassembled WGS sequence"/>
</dbReference>
<dbReference type="SFLD" id="SFLDG01180">
    <property type="entry name" value="SUF1"/>
    <property type="match status" value="1"/>
</dbReference>
<dbReference type="PROSITE" id="PS50404">
    <property type="entry name" value="GST_NTER"/>
    <property type="match status" value="1"/>
</dbReference>
<proteinExistence type="predicted"/>
<dbReference type="EMBL" id="LNYB01000051">
    <property type="protein sequence ID" value="KTC99277.1"/>
    <property type="molecule type" value="Genomic_DNA"/>
</dbReference>
<sequence length="243" mass="28609">MITLYQFPGMWGLPNASPFCLKIETYLRMAEIPYEIRFVRDPRKSPKGKLPFVKIDEKLIPDSEIIIDYLKGKFGDVLDKNLNSEQKALSALLDDVFSERLYWIMLYMRWQVDAIWPLLRDTFFGDLSGFKRIFLPKLIRKNMQKSLYFQGTGRHSYDEVLQMGYKTLDAIASVLGEKKYFHGTELTSIDATAFGFLANIVWFPYDCNLKTHLHKHKNILFFCDKMWSTFYPEISKPFMITNF</sequence>